<organism evidence="2 3">
    <name type="scientific">Sediminimonas qiaohouensis</name>
    <dbReference type="NCBI Taxonomy" id="552061"/>
    <lineage>
        <taxon>Bacteria</taxon>
        <taxon>Pseudomonadati</taxon>
        <taxon>Pseudomonadota</taxon>
        <taxon>Alphaproteobacteria</taxon>
        <taxon>Rhodobacterales</taxon>
        <taxon>Roseobacteraceae</taxon>
        <taxon>Sediminimonas</taxon>
    </lineage>
</organism>
<comment type="caution">
    <text evidence="2">The sequence shown here is derived from an EMBL/GenBank/DDBJ whole genome shotgun (WGS) entry which is preliminary data.</text>
</comment>
<evidence type="ECO:0000259" key="1">
    <source>
        <dbReference type="PROSITE" id="PS50943"/>
    </source>
</evidence>
<reference evidence="2 3" key="1">
    <citation type="submission" date="2019-06" db="EMBL/GenBank/DDBJ databases">
        <title>Enrichment of Autotrophic Halophilic Microorganisms from Red Sea Brine Pool Using Microbial Electrosynthesis System.</title>
        <authorList>
            <person name="Alqahtani M.F."/>
            <person name="Bajracharya S."/>
            <person name="Katuri K.P."/>
            <person name="Ali M."/>
            <person name="Saikaly P.E."/>
        </authorList>
    </citation>
    <scope>NUCLEOTIDE SEQUENCE [LARGE SCALE GENOMIC DNA]</scope>
    <source>
        <strain evidence="2">MES6</strain>
    </source>
</reference>
<dbReference type="Proteomes" id="UP000483078">
    <property type="component" value="Unassembled WGS sequence"/>
</dbReference>
<protein>
    <submittedName>
        <fullName evidence="2">Helix-turn-helix transcriptional regulator</fullName>
    </submittedName>
</protein>
<dbReference type="CDD" id="cd00093">
    <property type="entry name" value="HTH_XRE"/>
    <property type="match status" value="1"/>
</dbReference>
<sequence length="274" mass="30726">MDGNFAKNLRLLCSYTTSISEACRAMGINRQQFTKYLNGTARPSARNLRVICDHFGVEEDELAVPHGQFSEMVSLRPRARQLIRALGPAATHIDAMISSSSDSMKPYCGYYFYYYFTPSRPGMIRRSLFRINEFKGVFYTRLTERIQPEESPLGRSHFVRYVGVAVMLDGRIFVTDHNPVNLRSLSQTVLFSAPGDDITFLTGMTLGVQGRSARTPFAARVFLEYLGDRIDARPALHQTGIFESGSPQIPRHIARMLASSGSEPQMLTALELPV</sequence>
<proteinExistence type="predicted"/>
<evidence type="ECO:0000313" key="2">
    <source>
        <dbReference type="EMBL" id="MTJ03851.1"/>
    </source>
</evidence>
<dbReference type="SMART" id="SM00530">
    <property type="entry name" value="HTH_XRE"/>
    <property type="match status" value="1"/>
</dbReference>
<dbReference type="SUPFAM" id="SSF47413">
    <property type="entry name" value="lambda repressor-like DNA-binding domains"/>
    <property type="match status" value="1"/>
</dbReference>
<feature type="domain" description="HTH cro/C1-type" evidence="1">
    <location>
        <begin position="18"/>
        <end position="62"/>
    </location>
</feature>
<dbReference type="AlphaFoldDB" id="A0A7C9HA04"/>
<dbReference type="InterPro" id="IPR001387">
    <property type="entry name" value="Cro/C1-type_HTH"/>
</dbReference>
<dbReference type="InterPro" id="IPR010982">
    <property type="entry name" value="Lambda_DNA-bd_dom_sf"/>
</dbReference>
<name>A0A7C9HA04_9RHOB</name>
<dbReference type="EMBL" id="VENJ01000005">
    <property type="protein sequence ID" value="MTJ03851.1"/>
    <property type="molecule type" value="Genomic_DNA"/>
</dbReference>
<dbReference type="RefSeq" id="WP_273248445.1">
    <property type="nucleotide sequence ID" value="NZ_VENJ01000005.1"/>
</dbReference>
<gene>
    <name evidence="2" type="ORF">FH759_04020</name>
</gene>
<dbReference type="GO" id="GO:0003677">
    <property type="term" value="F:DNA binding"/>
    <property type="evidence" value="ECO:0007669"/>
    <property type="project" value="InterPro"/>
</dbReference>
<dbReference type="PROSITE" id="PS50943">
    <property type="entry name" value="HTH_CROC1"/>
    <property type="match status" value="1"/>
</dbReference>
<accession>A0A7C9HA04</accession>
<dbReference type="Pfam" id="PF13560">
    <property type="entry name" value="HTH_31"/>
    <property type="match status" value="1"/>
</dbReference>
<evidence type="ECO:0000313" key="3">
    <source>
        <dbReference type="Proteomes" id="UP000483078"/>
    </source>
</evidence>
<dbReference type="Gene3D" id="1.10.260.40">
    <property type="entry name" value="lambda repressor-like DNA-binding domains"/>
    <property type="match status" value="1"/>
</dbReference>